<gene>
    <name evidence="7" type="ORF">BDN70DRAFT_890119</name>
</gene>
<evidence type="ECO:0000256" key="5">
    <source>
        <dbReference type="SAM" id="MobiDB-lite"/>
    </source>
</evidence>
<dbReference type="AlphaFoldDB" id="A0A9P5ZDN1"/>
<feature type="compositionally biased region" description="Basic and acidic residues" evidence="5">
    <location>
        <begin position="139"/>
        <end position="148"/>
    </location>
</feature>
<evidence type="ECO:0000313" key="7">
    <source>
        <dbReference type="EMBL" id="KAF9485522.1"/>
    </source>
</evidence>
<reference evidence="7" key="1">
    <citation type="submission" date="2020-11" db="EMBL/GenBank/DDBJ databases">
        <authorList>
            <consortium name="DOE Joint Genome Institute"/>
            <person name="Ahrendt S."/>
            <person name="Riley R."/>
            <person name="Andreopoulos W."/>
            <person name="Labutti K."/>
            <person name="Pangilinan J."/>
            <person name="Ruiz-Duenas F.J."/>
            <person name="Barrasa J.M."/>
            <person name="Sanchez-Garcia M."/>
            <person name="Camarero S."/>
            <person name="Miyauchi S."/>
            <person name="Serrano A."/>
            <person name="Linde D."/>
            <person name="Babiker R."/>
            <person name="Drula E."/>
            <person name="Ayuso-Fernandez I."/>
            <person name="Pacheco R."/>
            <person name="Padilla G."/>
            <person name="Ferreira P."/>
            <person name="Barriuso J."/>
            <person name="Kellner H."/>
            <person name="Castanera R."/>
            <person name="Alfaro M."/>
            <person name="Ramirez L."/>
            <person name="Pisabarro A.G."/>
            <person name="Kuo A."/>
            <person name="Tritt A."/>
            <person name="Lipzen A."/>
            <person name="He G."/>
            <person name="Yan M."/>
            <person name="Ng V."/>
            <person name="Cullen D."/>
            <person name="Martin F."/>
            <person name="Rosso M.-N."/>
            <person name="Henrissat B."/>
            <person name="Hibbett D."/>
            <person name="Martinez A.T."/>
            <person name="Grigoriev I.V."/>
        </authorList>
    </citation>
    <scope>NUCLEOTIDE SEQUENCE</scope>
    <source>
        <strain evidence="7">CIRM-BRFM 674</strain>
    </source>
</reference>
<feature type="compositionally biased region" description="Low complexity" evidence="5">
    <location>
        <begin position="62"/>
        <end position="73"/>
    </location>
</feature>
<dbReference type="InterPro" id="IPR013088">
    <property type="entry name" value="Znf_NHR/GATA"/>
</dbReference>
<dbReference type="PANTHER" id="PTHR45658:SF18">
    <property type="entry name" value="PROTEIN GAT2"/>
    <property type="match status" value="1"/>
</dbReference>
<keyword evidence="2 4" id="KW-0863">Zinc-finger</keyword>
<accession>A0A9P5ZDN1</accession>
<sequence length="261" mass="26708">MLQNATYGVQMLNAALRHTQSGISAASASPSSLLGGSSGVGPSTTSTNSLAMANTMPPAPPSTSGSSVSSSTSHYQQPHGHAGNVRSNSTSPKVNTKEDMRMVEDGPAPTRGMKTENASGKEGANGSGGAAMASGAANDRVKRQKTDDGPSEGQTCLGCAATSTPEWRRGPMGPRTLCNACGLVYAKMIKKRYKDKATHPKKLPNSNAGSGKLSGAGGMTSILSSNVGGLLHVISPNESDDEGSEEDDEYGSHGRRSENPD</sequence>
<evidence type="ECO:0000256" key="3">
    <source>
        <dbReference type="ARBA" id="ARBA00022833"/>
    </source>
</evidence>
<evidence type="ECO:0000256" key="1">
    <source>
        <dbReference type="ARBA" id="ARBA00022723"/>
    </source>
</evidence>
<dbReference type="PANTHER" id="PTHR45658">
    <property type="entry name" value="GATA TRANSCRIPTION FACTOR"/>
    <property type="match status" value="1"/>
</dbReference>
<dbReference type="EMBL" id="MU155135">
    <property type="protein sequence ID" value="KAF9485522.1"/>
    <property type="molecule type" value="Genomic_DNA"/>
</dbReference>
<organism evidence="7 8">
    <name type="scientific">Pholiota conissans</name>
    <dbReference type="NCBI Taxonomy" id="109636"/>
    <lineage>
        <taxon>Eukaryota</taxon>
        <taxon>Fungi</taxon>
        <taxon>Dikarya</taxon>
        <taxon>Basidiomycota</taxon>
        <taxon>Agaricomycotina</taxon>
        <taxon>Agaricomycetes</taxon>
        <taxon>Agaricomycetidae</taxon>
        <taxon>Agaricales</taxon>
        <taxon>Agaricineae</taxon>
        <taxon>Strophariaceae</taxon>
        <taxon>Pholiota</taxon>
    </lineage>
</organism>
<keyword evidence="1" id="KW-0479">Metal-binding</keyword>
<dbReference type="OrthoDB" id="2162994at2759"/>
<dbReference type="InterPro" id="IPR000679">
    <property type="entry name" value="Znf_GATA"/>
</dbReference>
<feature type="compositionally biased region" description="Basic and acidic residues" evidence="5">
    <location>
        <begin position="95"/>
        <end position="104"/>
    </location>
</feature>
<feature type="compositionally biased region" description="Acidic residues" evidence="5">
    <location>
        <begin position="238"/>
        <end position="249"/>
    </location>
</feature>
<evidence type="ECO:0000313" key="8">
    <source>
        <dbReference type="Proteomes" id="UP000807469"/>
    </source>
</evidence>
<dbReference type="CDD" id="cd00202">
    <property type="entry name" value="ZnF_GATA"/>
    <property type="match status" value="1"/>
</dbReference>
<comment type="caution">
    <text evidence="7">The sequence shown here is derived from an EMBL/GenBank/DDBJ whole genome shotgun (WGS) entry which is preliminary data.</text>
</comment>
<feature type="compositionally biased region" description="Low complexity" evidence="5">
    <location>
        <begin position="26"/>
        <end position="49"/>
    </location>
</feature>
<dbReference type="SUPFAM" id="SSF57716">
    <property type="entry name" value="Glucocorticoid receptor-like (DNA-binding domain)"/>
    <property type="match status" value="1"/>
</dbReference>
<feature type="compositionally biased region" description="Basic and acidic residues" evidence="5">
    <location>
        <begin position="250"/>
        <end position="261"/>
    </location>
</feature>
<dbReference type="Gene3D" id="3.30.50.10">
    <property type="entry name" value="Erythroid Transcription Factor GATA-1, subunit A"/>
    <property type="match status" value="1"/>
</dbReference>
<protein>
    <recommendedName>
        <fullName evidence="6">GATA-type domain-containing protein</fullName>
    </recommendedName>
</protein>
<feature type="region of interest" description="Disordered" evidence="5">
    <location>
        <begin position="195"/>
        <end position="261"/>
    </location>
</feature>
<evidence type="ECO:0000256" key="4">
    <source>
        <dbReference type="PROSITE-ProRule" id="PRU00094"/>
    </source>
</evidence>
<dbReference type="GO" id="GO:0008270">
    <property type="term" value="F:zinc ion binding"/>
    <property type="evidence" value="ECO:0007669"/>
    <property type="project" value="UniProtKB-KW"/>
</dbReference>
<dbReference type="GO" id="GO:0043565">
    <property type="term" value="F:sequence-specific DNA binding"/>
    <property type="evidence" value="ECO:0007669"/>
    <property type="project" value="InterPro"/>
</dbReference>
<dbReference type="InterPro" id="IPR051140">
    <property type="entry name" value="GATA_TF"/>
</dbReference>
<feature type="region of interest" description="Disordered" evidence="5">
    <location>
        <begin position="26"/>
        <end position="153"/>
    </location>
</feature>
<keyword evidence="8" id="KW-1185">Reference proteome</keyword>
<feature type="domain" description="GATA-type" evidence="6">
    <location>
        <begin position="150"/>
        <end position="185"/>
    </location>
</feature>
<keyword evidence="3" id="KW-0862">Zinc</keyword>
<evidence type="ECO:0000256" key="2">
    <source>
        <dbReference type="ARBA" id="ARBA00022771"/>
    </source>
</evidence>
<name>A0A9P5ZDN1_9AGAR</name>
<dbReference type="PROSITE" id="PS50114">
    <property type="entry name" value="GATA_ZN_FINGER_2"/>
    <property type="match status" value="1"/>
</dbReference>
<dbReference type="SMART" id="SM00401">
    <property type="entry name" value="ZnF_GATA"/>
    <property type="match status" value="1"/>
</dbReference>
<dbReference type="Proteomes" id="UP000807469">
    <property type="component" value="Unassembled WGS sequence"/>
</dbReference>
<feature type="compositionally biased region" description="Polar residues" evidence="5">
    <location>
        <begin position="85"/>
        <end position="94"/>
    </location>
</feature>
<proteinExistence type="predicted"/>
<dbReference type="Pfam" id="PF00320">
    <property type="entry name" value="GATA"/>
    <property type="match status" value="1"/>
</dbReference>
<evidence type="ECO:0000259" key="6">
    <source>
        <dbReference type="PROSITE" id="PS50114"/>
    </source>
</evidence>
<dbReference type="GO" id="GO:0006355">
    <property type="term" value="P:regulation of DNA-templated transcription"/>
    <property type="evidence" value="ECO:0007669"/>
    <property type="project" value="InterPro"/>
</dbReference>